<dbReference type="RefSeq" id="WP_007404930.1">
    <property type="nucleotide sequence ID" value="NZ_BBJS01000030.1"/>
</dbReference>
<dbReference type="PANTHER" id="PTHR34597">
    <property type="entry name" value="SLR1661 PROTEIN"/>
    <property type="match status" value="1"/>
</dbReference>
<reference evidence="3 4" key="1">
    <citation type="submission" date="2014-08" db="EMBL/GenBank/DDBJ databases">
        <title>Whole genome shotgun sequence of Sphingomonas paucimobilis NBRC 13935.</title>
        <authorList>
            <person name="Hosoyama A."/>
            <person name="Hashimoto M."/>
            <person name="Hosoyama Y."/>
            <person name="Noguchi M."/>
            <person name="Uohara A."/>
            <person name="Ohji S."/>
            <person name="Katano-Makiyama Y."/>
            <person name="Ichikawa N."/>
            <person name="Kimura A."/>
            <person name="Yamazoe A."/>
            <person name="Fujita N."/>
        </authorList>
    </citation>
    <scope>NUCLEOTIDE SEQUENCE [LARGE SCALE GENOMIC DNA]</scope>
    <source>
        <strain evidence="3 4">NBRC 13935</strain>
    </source>
</reference>
<dbReference type="EMBL" id="BBJS01000030">
    <property type="protein sequence ID" value="GAN14014.1"/>
    <property type="molecule type" value="Genomic_DNA"/>
</dbReference>
<evidence type="ECO:0000256" key="2">
    <source>
        <dbReference type="SAM" id="SignalP"/>
    </source>
</evidence>
<dbReference type="GeneID" id="78528819"/>
<accession>A0A0C9N332</accession>
<dbReference type="AlphaFoldDB" id="A0A0C9N332"/>
<dbReference type="Gene3D" id="2.40.160.50">
    <property type="entry name" value="membrane protein fhac: a member of the omp85/tpsb transporter family"/>
    <property type="match status" value="1"/>
</dbReference>
<dbReference type="GO" id="GO:0098046">
    <property type="term" value="C:type V protein secretion system complex"/>
    <property type="evidence" value="ECO:0007669"/>
    <property type="project" value="TreeGrafter"/>
</dbReference>
<dbReference type="InterPro" id="IPR051544">
    <property type="entry name" value="TPS_OM_transporter"/>
</dbReference>
<comment type="caution">
    <text evidence="3">The sequence shown here is derived from an EMBL/GenBank/DDBJ whole genome shotgun (WGS) entry which is preliminary data.</text>
</comment>
<keyword evidence="2" id="KW-0732">Signal</keyword>
<evidence type="ECO:0000256" key="1">
    <source>
        <dbReference type="SAM" id="MobiDB-lite"/>
    </source>
</evidence>
<name>A0A0C9N332_SPHPI</name>
<protein>
    <submittedName>
        <fullName evidence="3">DNA, contig: SP630</fullName>
    </submittedName>
</protein>
<feature type="chain" id="PRO_5002209888" evidence="2">
    <location>
        <begin position="27"/>
        <end position="579"/>
    </location>
</feature>
<dbReference type="GO" id="GO:0046819">
    <property type="term" value="P:protein secretion by the type V secretion system"/>
    <property type="evidence" value="ECO:0007669"/>
    <property type="project" value="TreeGrafter"/>
</dbReference>
<proteinExistence type="predicted"/>
<gene>
    <name evidence="3" type="ORF">SP6_30_01550</name>
</gene>
<evidence type="ECO:0000313" key="4">
    <source>
        <dbReference type="Proteomes" id="UP000032025"/>
    </source>
</evidence>
<evidence type="ECO:0000313" key="3">
    <source>
        <dbReference type="EMBL" id="GAN14014.1"/>
    </source>
</evidence>
<dbReference type="PANTHER" id="PTHR34597:SF6">
    <property type="entry name" value="BLR6126 PROTEIN"/>
    <property type="match status" value="1"/>
</dbReference>
<organism evidence="3 4">
    <name type="scientific">Sphingomonas paucimobilis NBRC 13935</name>
    <dbReference type="NCBI Taxonomy" id="1219050"/>
    <lineage>
        <taxon>Bacteria</taxon>
        <taxon>Pseudomonadati</taxon>
        <taxon>Pseudomonadota</taxon>
        <taxon>Alphaproteobacteria</taxon>
        <taxon>Sphingomonadales</taxon>
        <taxon>Sphingomonadaceae</taxon>
        <taxon>Sphingomonas</taxon>
    </lineage>
</organism>
<feature type="region of interest" description="Disordered" evidence="1">
    <location>
        <begin position="32"/>
        <end position="57"/>
    </location>
</feature>
<dbReference type="Proteomes" id="UP000032025">
    <property type="component" value="Unassembled WGS sequence"/>
</dbReference>
<dbReference type="GO" id="GO:0008320">
    <property type="term" value="F:protein transmembrane transporter activity"/>
    <property type="evidence" value="ECO:0007669"/>
    <property type="project" value="TreeGrafter"/>
</dbReference>
<sequence>MGRGTRVKLGALAGVIAGVLAHPAAAQVAGQVGLPTRQEVTPPTPQPRTDSTASVDSRGALAEANCPFDASPLRLSLQRVEFTRPDGSPLQPQIAEALSGLETPTGDQPIAIVCSVRDAANAALRRKGWVASVQIPAQEITDGVLRLQVVTARIVEVRVRGDAGRYEPFLRRRIAAIQALDPLNEREAERILLLAGDVPGLDVALSLRPSGGEAGTVIGDLTISSRRFALFANAQNYNSALLGRETVYARGEVYGLTGLGDITYLGASTTTDLKEQIIVQGGHIFQLDDGGATFGGRATYAWSRPDLGALDLRTNTLIAGIDLTKPLIRSVRGNARARAGFDLVDQISRVGSGDAAVTLTRDRLRILFAGIDADKQFLDADGRPWLSLASSLEVRKGLGIFDASRSGFASGQLTSRLEGNARALVVRGVVDATMALGPIFSIAGLGQVQWTNDPLLNYEEFALGSLTIGRGYDPGSNSGDRAVGGHVEARADLPLTSALGTQLYGFFDHLYLENLDRTRIEGPRSFESVGGGVRLSFPNRLVLDVGYAKPLDRALLLDKQRPPARVLVSLTVQFRDRAR</sequence>
<keyword evidence="4" id="KW-1185">Reference proteome</keyword>
<feature type="signal peptide" evidence="2">
    <location>
        <begin position="1"/>
        <end position="26"/>
    </location>
</feature>